<evidence type="ECO:0000313" key="2">
    <source>
        <dbReference type="Proteomes" id="UP000053947"/>
    </source>
</evidence>
<dbReference type="Proteomes" id="UP000053947">
    <property type="component" value="Unassembled WGS sequence"/>
</dbReference>
<dbReference type="AlphaFoldDB" id="A0A0W0GL82"/>
<name>A0A0W0GL82_9CHLR</name>
<dbReference type="PANTHER" id="PTHR36439:SF1">
    <property type="entry name" value="DUF1697 DOMAIN-CONTAINING PROTEIN"/>
    <property type="match status" value="1"/>
</dbReference>
<dbReference type="PIRSF" id="PIRSF008502">
    <property type="entry name" value="UCP008502"/>
    <property type="match status" value="1"/>
</dbReference>
<dbReference type="EMBL" id="LFDV01000001">
    <property type="protein sequence ID" value="KTB49328.1"/>
    <property type="molecule type" value="Genomic_DNA"/>
</dbReference>
<dbReference type="PANTHER" id="PTHR36439">
    <property type="entry name" value="BLL4334 PROTEIN"/>
    <property type="match status" value="1"/>
</dbReference>
<dbReference type="InterPro" id="IPR012545">
    <property type="entry name" value="DUF1697"/>
</dbReference>
<dbReference type="Gene3D" id="3.30.70.1260">
    <property type="entry name" value="bacterial protein sp0830 like"/>
    <property type="match status" value="1"/>
</dbReference>
<evidence type="ECO:0000313" key="1">
    <source>
        <dbReference type="EMBL" id="KTB49328.1"/>
    </source>
</evidence>
<reference evidence="1 2" key="1">
    <citation type="submission" date="2015-06" db="EMBL/GenBank/DDBJ databases">
        <title>Genome sequence of the organohalide-respiring Dehalogenimonas alkenigignens type strain (IP3-3T).</title>
        <authorList>
            <person name="Key T.A."/>
            <person name="Richmond D.P."/>
            <person name="Bowman K.S."/>
            <person name="Cho Y.-J."/>
            <person name="Chun J."/>
            <person name="da Costa M.S."/>
            <person name="Rainey F.A."/>
            <person name="Moe W.M."/>
        </authorList>
    </citation>
    <scope>NUCLEOTIDE SEQUENCE [LARGE SCALE GENOMIC DNA]</scope>
    <source>
        <strain evidence="1 2">IP3-3</strain>
    </source>
</reference>
<protein>
    <recommendedName>
        <fullName evidence="3">DUF1697 domain-containing protein</fullName>
    </recommendedName>
</protein>
<accession>A0A0W0GL82</accession>
<dbReference type="RefSeq" id="WP_058437943.1">
    <property type="nucleotide sequence ID" value="NZ_KQ758903.1"/>
</dbReference>
<evidence type="ECO:0008006" key="3">
    <source>
        <dbReference type="Google" id="ProtNLM"/>
    </source>
</evidence>
<sequence>MRYVALLRGINVGGKNIVPMAGLRTSLEEMGFSNVSTYIASGNVILESDKSADEIKVQLEKALPKRFELDGDLIKVLVLTRTQLQAIVDNKPEGFGEQPEKYHSDALFLMGIDSASVIPLLNPREGVDMVWPGDGVIYSQRLSSQRTKSRLNAIMALPAYKSMTIRNWNTTTKLLELLNR</sequence>
<proteinExistence type="predicted"/>
<organism evidence="1 2">
    <name type="scientific">Dehalogenimonas alkenigignens</name>
    <dbReference type="NCBI Taxonomy" id="1217799"/>
    <lineage>
        <taxon>Bacteria</taxon>
        <taxon>Bacillati</taxon>
        <taxon>Chloroflexota</taxon>
        <taxon>Dehalococcoidia</taxon>
        <taxon>Dehalococcoidales</taxon>
        <taxon>Dehalococcoidaceae</taxon>
        <taxon>Dehalogenimonas</taxon>
    </lineage>
</organism>
<dbReference type="SUPFAM" id="SSF160379">
    <property type="entry name" value="SP0830-like"/>
    <property type="match status" value="1"/>
</dbReference>
<dbReference type="Gene3D" id="3.30.70.1280">
    <property type="entry name" value="SP0830-like domains"/>
    <property type="match status" value="1"/>
</dbReference>
<dbReference type="PATRIC" id="fig|1217799.6.peg.248"/>
<dbReference type="Pfam" id="PF08002">
    <property type="entry name" value="DUF1697"/>
    <property type="match status" value="1"/>
</dbReference>
<comment type="caution">
    <text evidence="1">The sequence shown here is derived from an EMBL/GenBank/DDBJ whole genome shotgun (WGS) entry which is preliminary data.</text>
</comment>
<gene>
    <name evidence="1" type="ORF">DEALK_02410</name>
</gene>
<keyword evidence="2" id="KW-1185">Reference proteome</keyword>
<dbReference type="OrthoDB" id="9806494at2"/>